<feature type="transmembrane region" description="Helical" evidence="3">
    <location>
        <begin position="617"/>
        <end position="638"/>
    </location>
</feature>
<keyword evidence="3" id="KW-1133">Transmembrane helix</keyword>
<dbReference type="Gene3D" id="3.30.2090.10">
    <property type="entry name" value="Multidrug efflux transporter AcrB TolC docking domain, DN and DC subdomains"/>
    <property type="match status" value="3"/>
</dbReference>
<dbReference type="Gene3D" id="3.30.70.1440">
    <property type="entry name" value="Multidrug efflux transporter AcrB pore domain"/>
    <property type="match status" value="1"/>
</dbReference>
<accession>A0A6L5Y7L8</accession>
<protein>
    <submittedName>
        <fullName evidence="4">MMPL family transporter</fullName>
    </submittedName>
</protein>
<dbReference type="Gene3D" id="3.30.70.1430">
    <property type="entry name" value="Multidrug efflux transporter AcrB pore domain"/>
    <property type="match status" value="2"/>
</dbReference>
<feature type="transmembrane region" description="Helical" evidence="3">
    <location>
        <begin position="659"/>
        <end position="682"/>
    </location>
</feature>
<proteinExistence type="predicted"/>
<keyword evidence="1" id="KW-0175">Coiled coil</keyword>
<keyword evidence="3" id="KW-0472">Membrane</keyword>
<dbReference type="InterPro" id="IPR001036">
    <property type="entry name" value="Acrflvin-R"/>
</dbReference>
<dbReference type="SUPFAM" id="SSF82866">
    <property type="entry name" value="Multidrug efflux transporter AcrB transmembrane domain"/>
    <property type="match status" value="2"/>
</dbReference>
<feature type="transmembrane region" description="Helical" evidence="3">
    <location>
        <begin position="557"/>
        <end position="584"/>
    </location>
</feature>
<keyword evidence="3" id="KW-0812">Transmembrane</keyword>
<dbReference type="PANTHER" id="PTHR32063">
    <property type="match status" value="1"/>
</dbReference>
<dbReference type="GO" id="GO:0005886">
    <property type="term" value="C:plasma membrane"/>
    <property type="evidence" value="ECO:0007669"/>
    <property type="project" value="TreeGrafter"/>
</dbReference>
<evidence type="ECO:0000256" key="3">
    <source>
        <dbReference type="SAM" id="Phobius"/>
    </source>
</evidence>
<reference evidence="4 5" key="1">
    <citation type="submission" date="2019-08" db="EMBL/GenBank/DDBJ databases">
        <title>In-depth cultivation of the pig gut microbiome towards novel bacterial diversity and tailored functional studies.</title>
        <authorList>
            <person name="Wylensek D."/>
            <person name="Hitch T.C.A."/>
            <person name="Clavel T."/>
        </authorList>
    </citation>
    <scope>NUCLEOTIDE SEQUENCE [LARGE SCALE GENOMIC DNA]</scope>
    <source>
        <strain evidence="4 5">WCA-MUC-591-APC-3H</strain>
    </source>
</reference>
<sequence length="1267" mass="137581">MRQTARNSIVCWRSLPMSSCLRWIPSGTANSGSLYGGKQKGKREFMPEFSVRRPYVVLVAVLALCVLGITGFTRMTTDFLPEMNLPYMVIVTSDPGASPQKVESEITNPVEDGVSTLPGIKNVTSTSAGNVSQVMLEFETDTNMDSAMVKVTSAVNQLELPDGAGKPSVMEVSMDMMPVLYVSVDKEGLEGGELSRYIEDNVVPDIKRQDGVASVQTEGMVQDSVQVKLNQKKIDAVNKRIRAAALSKLQEAKEKLDRGQAQLNEAKTTLQKQKDSLSRQQKKSAGEMAKFTRTMNTLLAAKAAQQSQVTSLSAYTAALNAEKALYTQNDPSSSRIGEIETELRNLRTKSAAAQAAADKSNEQIDKALKNYNKVEAGKITAAAAFGGASAQIAIAEASLNDSQKELEQGYANYRSGRKKALANANANQLLSLDTLSKLITAENFSMPAGYVTGGNRQYLVRIDEEAKSAGAVGDMVLTSIDGVGDITVDSVADVKIEDNGSETYARVNGRDAAVLAVYKASAAGTSAVSDNVNAAFDQMQKEQKGLEVTTLMDQGEYINVIISSVFSNLIWGAILAFLVLLLFLRDLRPTLVVAVSIPLSVLFTILLMYFSDISMNIISMSGLALGIGMLVDNSIVVMENIYRLRNQGVSAAQAAVQGAGQVAGAIASSTLTTICVFLPVLFTNGLTRELVQDMCLTITFSLLASLAVALTVVPSISATLMRNVKPKEHRLLERLMVRYERALRFCLRKKWVPVLLAVVLLGVCAARVASTGVVIIPEMSGTQISVAVEGDPEDDLEDNFKVMDQASRQIREIDGVKTVGAMQSATLSMGMMDSSSRNFTTLVLLRDDAADQNRKIGRKIENILDGLNVKSYTVSTEAMSSSSLTGSGLQVDIYGDSNEKILNISDDIMSMVKKEKGFENVVNGQEAADPEIVLNIDKAKAMRRGLTVAQIYQALAEKLKGSRTATQIQINGDQIDVNLKDSRRQLTKKNLLDFRISGTTTGADGTQTTKKYRLGDFATFKVQDGIASIGHDNGSRMISVKADTKDGYNTTLLSRKLEKKLSAYHVPAGYEVKLAGETESVNKMLRDMGLMMLVALILIYLIMVAQFANFLSPFIVMFTIPLAFTGGFLALMITGEELSMISLMGFLILSGVVVNNGIVFIDYANQMRKAGMDRVEALVKTGRDRMRPIMMTALTTILAMSVMALSHDEGAEMGRGMAIVTIGGLLYATLMTLFIVPVLYDAFYHKRNRRRPGALRRKFFRRKTSQA</sequence>
<evidence type="ECO:0000313" key="5">
    <source>
        <dbReference type="Proteomes" id="UP000474676"/>
    </source>
</evidence>
<feature type="region of interest" description="Disordered" evidence="2">
    <location>
        <begin position="265"/>
        <end position="286"/>
    </location>
</feature>
<dbReference type="SUPFAM" id="SSF82693">
    <property type="entry name" value="Multidrug efflux transporter AcrB pore domain, PN1, PN2, PC1 and PC2 subdomains"/>
    <property type="match status" value="2"/>
</dbReference>
<organism evidence="4 5">
    <name type="scientific">Hornefia butyriciproducens</name>
    <dbReference type="NCBI Taxonomy" id="2652293"/>
    <lineage>
        <taxon>Bacteria</taxon>
        <taxon>Bacillati</taxon>
        <taxon>Bacillota</taxon>
        <taxon>Clostridia</taxon>
        <taxon>Peptostreptococcales</taxon>
        <taxon>Anaerovoracaceae</taxon>
        <taxon>Hornefia</taxon>
    </lineage>
</organism>
<dbReference type="AlphaFoldDB" id="A0A6L5Y7L8"/>
<dbReference type="Proteomes" id="UP000474676">
    <property type="component" value="Unassembled WGS sequence"/>
</dbReference>
<dbReference type="GO" id="GO:0042910">
    <property type="term" value="F:xenobiotic transmembrane transporter activity"/>
    <property type="evidence" value="ECO:0007669"/>
    <property type="project" value="TreeGrafter"/>
</dbReference>
<evidence type="ECO:0000256" key="1">
    <source>
        <dbReference type="SAM" id="Coils"/>
    </source>
</evidence>
<dbReference type="EMBL" id="VUMZ01000009">
    <property type="protein sequence ID" value="MST52495.1"/>
    <property type="molecule type" value="Genomic_DNA"/>
</dbReference>
<feature type="transmembrane region" description="Helical" evidence="3">
    <location>
        <begin position="55"/>
        <end position="73"/>
    </location>
</feature>
<feature type="transmembrane region" description="Helical" evidence="3">
    <location>
        <begin position="751"/>
        <end position="776"/>
    </location>
</feature>
<feature type="transmembrane region" description="Helical" evidence="3">
    <location>
        <begin position="1140"/>
        <end position="1165"/>
    </location>
</feature>
<dbReference type="InterPro" id="IPR027463">
    <property type="entry name" value="AcrB_DN_DC_subdom"/>
</dbReference>
<comment type="caution">
    <text evidence="4">The sequence shown here is derived from an EMBL/GenBank/DDBJ whole genome shotgun (WGS) entry which is preliminary data.</text>
</comment>
<feature type="transmembrane region" description="Helical" evidence="3">
    <location>
        <begin position="702"/>
        <end position="721"/>
    </location>
</feature>
<dbReference type="Pfam" id="PF00873">
    <property type="entry name" value="ACR_tran"/>
    <property type="match status" value="2"/>
</dbReference>
<dbReference type="PANTHER" id="PTHR32063:SF0">
    <property type="entry name" value="SWARMING MOTILITY PROTEIN SWRC"/>
    <property type="match status" value="1"/>
</dbReference>
<dbReference type="Gene3D" id="3.30.70.1320">
    <property type="entry name" value="Multidrug efflux transporter AcrB pore domain like"/>
    <property type="match status" value="2"/>
</dbReference>
<feature type="coiled-coil region" evidence="1">
    <location>
        <begin position="336"/>
        <end position="370"/>
    </location>
</feature>
<dbReference type="Gene3D" id="1.20.1640.10">
    <property type="entry name" value="Multidrug efflux transporter AcrB transmembrane domain"/>
    <property type="match status" value="3"/>
</dbReference>
<gene>
    <name evidence="4" type="ORF">FYJ64_09280</name>
</gene>
<feature type="transmembrane region" description="Helical" evidence="3">
    <location>
        <begin position="1114"/>
        <end position="1134"/>
    </location>
</feature>
<evidence type="ECO:0000256" key="2">
    <source>
        <dbReference type="SAM" id="MobiDB-lite"/>
    </source>
</evidence>
<dbReference type="SUPFAM" id="SSF82714">
    <property type="entry name" value="Multidrug efflux transporter AcrB TolC docking domain, DN and DC subdomains"/>
    <property type="match status" value="2"/>
</dbReference>
<name>A0A6L5Y7L8_9FIRM</name>
<feature type="transmembrane region" description="Helical" evidence="3">
    <location>
        <begin position="591"/>
        <end position="611"/>
    </location>
</feature>
<keyword evidence="5" id="KW-1185">Reference proteome</keyword>
<evidence type="ECO:0000313" key="4">
    <source>
        <dbReference type="EMBL" id="MST52495.1"/>
    </source>
</evidence>
<feature type="transmembrane region" description="Helical" evidence="3">
    <location>
        <begin position="1186"/>
        <end position="1205"/>
    </location>
</feature>
<feature type="transmembrane region" description="Helical" evidence="3">
    <location>
        <begin position="1217"/>
        <end position="1240"/>
    </location>
</feature>
<feature type="transmembrane region" description="Helical" evidence="3">
    <location>
        <begin position="1088"/>
        <end position="1107"/>
    </location>
</feature>